<protein>
    <submittedName>
        <fullName evidence="3">NAD-dependent dehydratase</fullName>
    </submittedName>
</protein>
<dbReference type="RefSeq" id="WP_042211680.1">
    <property type="nucleotide sequence ID" value="NZ_CP009285.1"/>
</dbReference>
<dbReference type="InterPro" id="IPR001509">
    <property type="entry name" value="Epimerase_deHydtase"/>
</dbReference>
<dbReference type="OrthoDB" id="9776016at2"/>
<accession>A0A089LBJ4</accession>
<dbReference type="AlphaFoldDB" id="A0A089LBJ4"/>
<name>A0A089LBJ4_PAEBO</name>
<proteinExistence type="inferred from homology"/>
<dbReference type="EMBL" id="CP009285">
    <property type="protein sequence ID" value="AIQ57445.1"/>
    <property type="molecule type" value="Genomic_DNA"/>
</dbReference>
<evidence type="ECO:0000313" key="3">
    <source>
        <dbReference type="EMBL" id="AIQ57445.1"/>
    </source>
</evidence>
<dbReference type="Gene3D" id="3.40.50.720">
    <property type="entry name" value="NAD(P)-binding Rossmann-like Domain"/>
    <property type="match status" value="1"/>
</dbReference>
<feature type="domain" description="NAD-dependent epimerase/dehydratase" evidence="2">
    <location>
        <begin position="4"/>
        <end position="217"/>
    </location>
</feature>
<dbReference type="Pfam" id="PF01370">
    <property type="entry name" value="Epimerase"/>
    <property type="match status" value="1"/>
</dbReference>
<dbReference type="PANTHER" id="PTHR43000">
    <property type="entry name" value="DTDP-D-GLUCOSE 4,6-DEHYDRATASE-RELATED"/>
    <property type="match status" value="1"/>
</dbReference>
<comment type="similarity">
    <text evidence="1">Belongs to the NAD(P)-dependent epimerase/dehydratase family.</text>
</comment>
<organism evidence="3 4">
    <name type="scientific">Paenibacillus borealis</name>
    <dbReference type="NCBI Taxonomy" id="160799"/>
    <lineage>
        <taxon>Bacteria</taxon>
        <taxon>Bacillati</taxon>
        <taxon>Bacillota</taxon>
        <taxon>Bacilli</taxon>
        <taxon>Bacillales</taxon>
        <taxon>Paenibacillaceae</taxon>
        <taxon>Paenibacillus</taxon>
    </lineage>
</organism>
<keyword evidence="4" id="KW-1185">Reference proteome</keyword>
<evidence type="ECO:0000259" key="2">
    <source>
        <dbReference type="Pfam" id="PF01370"/>
    </source>
</evidence>
<dbReference type="InterPro" id="IPR036291">
    <property type="entry name" value="NAD(P)-bd_dom_sf"/>
</dbReference>
<dbReference type="SUPFAM" id="SSF51735">
    <property type="entry name" value="NAD(P)-binding Rossmann-fold domains"/>
    <property type="match status" value="1"/>
</dbReference>
<evidence type="ECO:0000313" key="4">
    <source>
        <dbReference type="Proteomes" id="UP000029518"/>
    </source>
</evidence>
<reference evidence="3" key="1">
    <citation type="submission" date="2014-08" db="EMBL/GenBank/DDBJ databases">
        <title>Comparative genomics of the Paenibacillus odorifer group.</title>
        <authorList>
            <person name="den Bakker H.C."/>
            <person name="Tsai Y.-C.Y.-C."/>
            <person name="Martin N."/>
            <person name="Korlach J."/>
            <person name="Wiedmann M."/>
        </authorList>
    </citation>
    <scope>NUCLEOTIDE SEQUENCE [LARGE SCALE GENOMIC DNA]</scope>
    <source>
        <strain evidence="3">DSM 13188</strain>
    </source>
</reference>
<dbReference type="KEGG" id="pbd:PBOR_11300"/>
<sequence>MKVLFIGGTGLISQAVSRLAVERGIELYLFNRGERSSFVPQGAQVIQGDIRDKEKAAGALKDYEFDAVVDWIAFTPEHVQTDIDLFTGKTKQYIYISSASAYQKPQRNYLITEETPLVNPYWQYSRDKIASEELLLEAYQNSGFPVTIVRPSHTYGDTAIPAALTSWSNPWSLVERIRKGQPLVIHGDGTSLWTLTHNSDFAKGFVGLLGHPEAIGEAIHITSDEVLNWNQIYAAIGEAAGREPKVVHISTDFIAANTPPGTADGLIGDQGVSSVFDNSKIKRLVPDFEAAVPFAEGVKRSVAWFEAHPECCTVDQEWSKMLDGLIAKHGVDAKLLTYYV</sequence>
<dbReference type="Proteomes" id="UP000029518">
    <property type="component" value="Chromosome"/>
</dbReference>
<dbReference type="CDD" id="cd05265">
    <property type="entry name" value="SDR_a1"/>
    <property type="match status" value="1"/>
</dbReference>
<evidence type="ECO:0000256" key="1">
    <source>
        <dbReference type="ARBA" id="ARBA00007637"/>
    </source>
</evidence>
<dbReference type="HOGENOM" id="CLU_065334_0_0_9"/>
<gene>
    <name evidence="3" type="ORF">PBOR_11300</name>
</gene>